<feature type="compositionally biased region" description="Low complexity" evidence="2">
    <location>
        <begin position="497"/>
        <end position="525"/>
    </location>
</feature>
<keyword evidence="5" id="KW-1185">Reference proteome</keyword>
<dbReference type="Proteomes" id="UP001153069">
    <property type="component" value="Unassembled WGS sequence"/>
</dbReference>
<feature type="compositionally biased region" description="Low complexity" evidence="2">
    <location>
        <begin position="930"/>
        <end position="953"/>
    </location>
</feature>
<feature type="compositionally biased region" description="Low complexity" evidence="2">
    <location>
        <begin position="577"/>
        <end position="586"/>
    </location>
</feature>
<feature type="compositionally biased region" description="Low complexity" evidence="2">
    <location>
        <begin position="106"/>
        <end position="149"/>
    </location>
</feature>
<feature type="compositionally biased region" description="Low complexity" evidence="2">
    <location>
        <begin position="899"/>
        <end position="919"/>
    </location>
</feature>
<name>A0A9N8E0T6_9STRA</name>
<feature type="coiled-coil region" evidence="1">
    <location>
        <begin position="1570"/>
        <end position="1597"/>
    </location>
</feature>
<evidence type="ECO:0000256" key="2">
    <source>
        <dbReference type="SAM" id="MobiDB-lite"/>
    </source>
</evidence>
<feature type="region of interest" description="Disordered" evidence="2">
    <location>
        <begin position="1449"/>
        <end position="1536"/>
    </location>
</feature>
<feature type="compositionally biased region" description="Low complexity" evidence="2">
    <location>
        <begin position="1199"/>
        <end position="1219"/>
    </location>
</feature>
<accession>A0A9N8E0T6</accession>
<gene>
    <name evidence="4" type="ORF">SEMRO_534_G161770.1</name>
</gene>
<organism evidence="4 5">
    <name type="scientific">Seminavis robusta</name>
    <dbReference type="NCBI Taxonomy" id="568900"/>
    <lineage>
        <taxon>Eukaryota</taxon>
        <taxon>Sar</taxon>
        <taxon>Stramenopiles</taxon>
        <taxon>Ochrophyta</taxon>
        <taxon>Bacillariophyta</taxon>
        <taxon>Bacillariophyceae</taxon>
        <taxon>Bacillariophycidae</taxon>
        <taxon>Naviculales</taxon>
        <taxon>Naviculaceae</taxon>
        <taxon>Seminavis</taxon>
    </lineage>
</organism>
<feature type="compositionally biased region" description="Low complexity" evidence="2">
    <location>
        <begin position="1318"/>
        <end position="1332"/>
    </location>
</feature>
<feature type="coiled-coil region" evidence="1">
    <location>
        <begin position="1630"/>
        <end position="1664"/>
    </location>
</feature>
<feature type="compositionally biased region" description="Low complexity" evidence="2">
    <location>
        <begin position="1066"/>
        <end position="1090"/>
    </location>
</feature>
<feature type="region of interest" description="Disordered" evidence="2">
    <location>
        <begin position="74"/>
        <end position="322"/>
    </location>
</feature>
<feature type="compositionally biased region" description="Polar residues" evidence="2">
    <location>
        <begin position="731"/>
        <end position="748"/>
    </location>
</feature>
<evidence type="ECO:0000313" key="5">
    <source>
        <dbReference type="Proteomes" id="UP001153069"/>
    </source>
</evidence>
<feature type="compositionally biased region" description="Low complexity" evidence="2">
    <location>
        <begin position="308"/>
        <end position="321"/>
    </location>
</feature>
<proteinExistence type="predicted"/>
<feature type="signal peptide" evidence="3">
    <location>
        <begin position="1"/>
        <end position="24"/>
    </location>
</feature>
<keyword evidence="3" id="KW-0732">Signal</keyword>
<feature type="compositionally biased region" description="Low complexity" evidence="2">
    <location>
        <begin position="1032"/>
        <end position="1052"/>
    </location>
</feature>
<feature type="compositionally biased region" description="Low complexity" evidence="2">
    <location>
        <begin position="1166"/>
        <end position="1188"/>
    </location>
</feature>
<feature type="compositionally biased region" description="Low complexity" evidence="2">
    <location>
        <begin position="227"/>
        <end position="236"/>
    </location>
</feature>
<feature type="compositionally biased region" description="Basic and acidic residues" evidence="2">
    <location>
        <begin position="453"/>
        <end position="478"/>
    </location>
</feature>
<feature type="compositionally biased region" description="Basic and acidic residues" evidence="2">
    <location>
        <begin position="356"/>
        <end position="381"/>
    </location>
</feature>
<reference evidence="4" key="1">
    <citation type="submission" date="2020-06" db="EMBL/GenBank/DDBJ databases">
        <authorList>
            <consortium name="Plant Systems Biology data submission"/>
        </authorList>
    </citation>
    <scope>NUCLEOTIDE SEQUENCE</scope>
    <source>
        <strain evidence="4">D6</strain>
    </source>
</reference>
<sequence>MRWSMAITAWLLVVVTTSITPTAAFSNHVLFARTAKWWTSTFTQLKMSSFQDMVNQMKEKSGDKSTSWIEEARKATAEREAQQNKNIADSERKIPSWIDQSGGQRAPSAQSQSAPQAPSWMSGGPPQAQQHAQNQQHAQPQQQESQPPNNGGGGRPIPKWVQQSGAGQQTQQQAPPAASGPKIPSWIDQSGGQQASSTTPNTPTPPAVGTSPQQAKPAVSVEDRQKQAAQMFAKMQPGGGAGSTPGKKLSSQMTFEEREQAAKSEGSNQAMEMAEKLMAEQKAKDAASAAVAATNNGDKAKEMASAHQQPPAMQDRQQQAANMFEAQNQLTAAAVAATSIPKQKFPSQMTFEEREEAAKMEGSNKAKEMAAKMIAEQKAKQDTAAAIASGTTPPPPSSDIPNLQDRKMQAANMFANAKPSTPAKTMAASTIGGPAMSPQKKFPSQMTFEEREEAAKMEGSNKAKEMAAKMIAEQKAKQEAAAAKAGENPPAGGTVKPAASAAPPSTWPGASSHAGSGTAGSSESGNPPPFTTGGQAASGPPSFPNPTQQAAGSVETGVKTAMPAPALSVPFARAPEQQQQHDQQQQGREDAAKMEGSNQAQELAAKLMAEQKAKESTSTPAVATKPAFPMGAAPVSGFPGAATIEKTTPTAVSASSSAPGLNAASWPPKNPTNDDAGRPAFPGAASATTGSTASGMPKTAPFGGPSMTGSTADNTVKPAAPATAAMPPNAQTSFFKPQQASGPQTNGPPNGAMPMPQSSSPFAGAKAAEPNGSTTMTNGPGASFPGAPKTNGTPAMGAGTANSLPGGPKMNGPPNGAMPQTTGPAFPAVPKANPAAAGAPKINAPANGAMPQPSGPAFPGLPQANAATAAAAGAPKMNEPPNGAMPQPSGPAFPGFPQANAATAAAAGAPKMNGPPNGAMPQPSGPAFPGLPKADPAAAAAGAPKMNGPANGAMPQPSGPAFPGVPKANAATAAAATGAPKMNGPPNGAMPLPSGPAFPGVPKADPAAATGAPKMNGPPNGAMPKPTGLAFPGLPKADPAAAAGAPKMTGPPNGAMPQPSGPAFPGVPKADPAAAAAAGAPKMNGPPNGAIPKPSGPAFLGFPKADPAAAGAPKMTGPPNGAMPQPSGAAFPGVPKADPAAAAGAPKMNGPPNGAMPLPSGPAFPGVPKADPAAAAGAPKMNGPPNGAMPKPTGPAFPGLPKADPAAAAGAPKMSGPPGSTFPGVPKGAAATGSGSAANFNQGTGPVSALPKMNGPPGGAQQQKPPATASFPGIPGAKGSPAAAGFATNSNQGAAKGIPAASGSAMKGLPNQAQMPGSSSSFAGAAKASAAATNSPPQIYPRSKVDGAPSLNEVVPTLGGPSTSAENSGTTAKPWDRSDTQGSPQSTDWDNVNAMGARSSDKTDDGGILGGWFENNKIGQVAYGVVGAAAAAAAAAFVIGFAPERGQQAPITPARTFPAIQESAQVLAPARQQQQPSPQQVQPAQPIPRSQPIQQSQAPQSPVQASTRTEAAIAPPPPSEAAVDQGARPIIQQSADVEDAAERVEWYLDNLRVKFDDLGQQMEKNDLVLQEQSKQQLAEAQAQKKIAEDSLIVIKEDKTRLAAEKGRLDAALDDAKLLYSRLGEQSMIQVLNVEKELKKAEQSLEAAIQMKAEFEASMARSEDEGPFALKDVEQGYSERENQVKSTLSLLEEDSIDQLARVQARLEAAERSLDNVLDGKARVEVEQVELNKDVELLNERYAQLIQRAELRLKVDTAKLNVAEQVLKAVFPPDS</sequence>
<feature type="compositionally biased region" description="Low complexity" evidence="2">
    <location>
        <begin position="864"/>
        <end position="874"/>
    </location>
</feature>
<feature type="region of interest" description="Disordered" evidence="2">
    <location>
        <begin position="346"/>
        <end position="628"/>
    </location>
</feature>
<feature type="compositionally biased region" description="Low complexity" evidence="2">
    <location>
        <begin position="1103"/>
        <end position="1114"/>
    </location>
</feature>
<feature type="compositionally biased region" description="Low complexity" evidence="2">
    <location>
        <begin position="1259"/>
        <end position="1269"/>
    </location>
</feature>
<feature type="compositionally biased region" description="Polar residues" evidence="2">
    <location>
        <begin position="771"/>
        <end position="780"/>
    </location>
</feature>
<keyword evidence="1" id="KW-0175">Coiled coil</keyword>
<feature type="compositionally biased region" description="Low complexity" evidence="2">
    <location>
        <begin position="648"/>
        <end position="659"/>
    </location>
</feature>
<comment type="caution">
    <text evidence="4">The sequence shown here is derived from an EMBL/GenBank/DDBJ whole genome shotgun (WGS) entry which is preliminary data.</text>
</comment>
<protein>
    <submittedName>
        <fullName evidence="4">Uncharacterized protein</fullName>
    </submittedName>
</protein>
<feature type="compositionally biased region" description="Polar residues" evidence="2">
    <location>
        <begin position="1380"/>
        <end position="1390"/>
    </location>
</feature>
<feature type="compositionally biased region" description="Low complexity" evidence="2">
    <location>
        <begin position="1132"/>
        <end position="1155"/>
    </location>
</feature>
<feature type="compositionally biased region" description="Low complexity" evidence="2">
    <location>
        <begin position="156"/>
        <end position="181"/>
    </location>
</feature>
<feature type="region of interest" description="Disordered" evidence="2">
    <location>
        <begin position="648"/>
        <end position="1413"/>
    </location>
</feature>
<feature type="compositionally biased region" description="Polar residues" evidence="2">
    <location>
        <begin position="1360"/>
        <end position="1371"/>
    </location>
</feature>
<feature type="compositionally biased region" description="Low complexity" evidence="2">
    <location>
        <begin position="1468"/>
        <end position="1513"/>
    </location>
</feature>
<feature type="coiled-coil region" evidence="1">
    <location>
        <begin position="1691"/>
        <end position="1750"/>
    </location>
</feature>
<feature type="compositionally biased region" description="Low complexity" evidence="2">
    <location>
        <begin position="805"/>
        <end position="849"/>
    </location>
</feature>
<feature type="compositionally biased region" description="Low complexity" evidence="2">
    <location>
        <begin position="683"/>
        <end position="695"/>
    </location>
</feature>
<feature type="compositionally biased region" description="Polar residues" evidence="2">
    <location>
        <begin position="187"/>
        <end position="197"/>
    </location>
</feature>
<dbReference type="EMBL" id="CAICTM010000533">
    <property type="protein sequence ID" value="CAB9512392.1"/>
    <property type="molecule type" value="Genomic_DNA"/>
</dbReference>
<evidence type="ECO:0000256" key="1">
    <source>
        <dbReference type="SAM" id="Coils"/>
    </source>
</evidence>
<feature type="compositionally biased region" description="Low complexity" evidence="2">
    <location>
        <begin position="966"/>
        <end position="984"/>
    </location>
</feature>
<feature type="compositionally biased region" description="Low complexity" evidence="2">
    <location>
        <begin position="1228"/>
        <end position="1238"/>
    </location>
</feature>
<feature type="compositionally biased region" description="Basic and acidic residues" evidence="2">
    <location>
        <begin position="273"/>
        <end position="285"/>
    </location>
</feature>
<evidence type="ECO:0000313" key="4">
    <source>
        <dbReference type="EMBL" id="CAB9512392.1"/>
    </source>
</evidence>
<evidence type="ECO:0000256" key="3">
    <source>
        <dbReference type="SAM" id="SignalP"/>
    </source>
</evidence>
<feature type="compositionally biased region" description="Low complexity" evidence="2">
    <location>
        <begin position="718"/>
        <end position="730"/>
    </location>
</feature>
<feature type="chain" id="PRO_5040167057" evidence="3">
    <location>
        <begin position="25"/>
        <end position="1773"/>
    </location>
</feature>
<feature type="compositionally biased region" description="Basic and acidic residues" evidence="2">
    <location>
        <begin position="74"/>
        <end position="94"/>
    </location>
</feature>